<feature type="transmembrane region" description="Helical" evidence="6">
    <location>
        <begin position="80"/>
        <end position="102"/>
    </location>
</feature>
<feature type="transmembrane region" description="Helical" evidence="6">
    <location>
        <begin position="12"/>
        <end position="31"/>
    </location>
</feature>
<name>A0A9X5B635_9GAMM</name>
<dbReference type="Pfam" id="PF01943">
    <property type="entry name" value="Polysacc_synt"/>
    <property type="match status" value="1"/>
</dbReference>
<evidence type="ECO:0000313" key="8">
    <source>
        <dbReference type="Proteomes" id="UP000460751"/>
    </source>
</evidence>
<feature type="transmembrane region" description="Helical" evidence="6">
    <location>
        <begin position="373"/>
        <end position="393"/>
    </location>
</feature>
<dbReference type="GO" id="GO:0005886">
    <property type="term" value="C:plasma membrane"/>
    <property type="evidence" value="ECO:0007669"/>
    <property type="project" value="UniProtKB-SubCell"/>
</dbReference>
<feature type="transmembrane region" description="Helical" evidence="6">
    <location>
        <begin position="37"/>
        <end position="59"/>
    </location>
</feature>
<keyword evidence="3 6" id="KW-0812">Transmembrane</keyword>
<comment type="subcellular location">
    <subcellularLocation>
        <location evidence="1">Cell membrane</location>
        <topology evidence="1">Multi-pass membrane protein</topology>
    </subcellularLocation>
</comment>
<feature type="transmembrane region" description="Helical" evidence="6">
    <location>
        <begin position="180"/>
        <end position="202"/>
    </location>
</feature>
<feature type="transmembrane region" description="Helical" evidence="6">
    <location>
        <begin position="309"/>
        <end position="332"/>
    </location>
</feature>
<dbReference type="PANTHER" id="PTHR30250">
    <property type="entry name" value="PST FAMILY PREDICTED COLANIC ACID TRANSPORTER"/>
    <property type="match status" value="1"/>
</dbReference>
<sequence length="504" mass="54986">MLRSLLASTASNGSRFAVTTIITLVMTPVYIRELGNYDYGIWEIMMSVVGYLGLLDMGLRPTISRFTAYLSRSDDPAEQSALFATSLCMMAAVGLLISMTLLTWSMTFPGVLAPDSDSVGRYATLIQIFAVHVVLSFPYFSIESTYEGRLFYTTKNNISIGISIISATFLYHYLPHFDPLLLLITVNVVMTASKLVLLFAILHAPSYGSYRFHPGHFSPSMMFRMLRFGGKALAQGIAGQVSKRADPLIIGAFLGPQKIVFFNLGSMLLEKVKDSTQIMGHAFMPAFSTLHSASDQKTMDQYFQTGTKYIYGLAAASCAGLAAIGDVFISLWIGPEYGAEVRPIIWILAATALVGGALPLHNRFLMALNSHGILAIIYSARAVINVVLTLLLVRPFGLVGVASATLIGQLVTAPFVWAAVFRHLAMSPTTYVRTTLLPILGSTLVMMACLVVALQVFPADGWYPFLGIVALGVVVYVPLFVFGVLDSDDRHDLIRAIRKIRKAL</sequence>
<keyword evidence="5 6" id="KW-0472">Membrane</keyword>
<evidence type="ECO:0000256" key="3">
    <source>
        <dbReference type="ARBA" id="ARBA00022692"/>
    </source>
</evidence>
<feature type="transmembrane region" description="Helical" evidence="6">
    <location>
        <begin position="436"/>
        <end position="457"/>
    </location>
</feature>
<evidence type="ECO:0000313" key="7">
    <source>
        <dbReference type="EMBL" id="MYL26817.1"/>
    </source>
</evidence>
<evidence type="ECO:0000256" key="5">
    <source>
        <dbReference type="ARBA" id="ARBA00023136"/>
    </source>
</evidence>
<feature type="transmembrane region" description="Helical" evidence="6">
    <location>
        <begin position="463"/>
        <end position="485"/>
    </location>
</feature>
<organism evidence="7 8">
    <name type="scientific">Vreelandella halophila</name>
    <dbReference type="NCBI Taxonomy" id="86177"/>
    <lineage>
        <taxon>Bacteria</taxon>
        <taxon>Pseudomonadati</taxon>
        <taxon>Pseudomonadota</taxon>
        <taxon>Gammaproteobacteria</taxon>
        <taxon>Oceanospirillales</taxon>
        <taxon>Halomonadaceae</taxon>
        <taxon>Vreelandella</taxon>
    </lineage>
</organism>
<feature type="transmembrane region" description="Helical" evidence="6">
    <location>
        <begin position="154"/>
        <end position="174"/>
    </location>
</feature>
<dbReference type="PANTHER" id="PTHR30250:SF11">
    <property type="entry name" value="O-ANTIGEN TRANSPORTER-RELATED"/>
    <property type="match status" value="1"/>
</dbReference>
<reference evidence="7 8" key="1">
    <citation type="submission" date="2019-11" db="EMBL/GenBank/DDBJ databases">
        <title>Genome sequences of 17 halophilic strains isolated from different environments.</title>
        <authorList>
            <person name="Furrow R.E."/>
        </authorList>
    </citation>
    <scope>NUCLEOTIDE SEQUENCE [LARGE SCALE GENOMIC DNA]</scope>
    <source>
        <strain evidence="7 8">22507_15_FS</strain>
    </source>
</reference>
<evidence type="ECO:0000256" key="6">
    <source>
        <dbReference type="SAM" id="Phobius"/>
    </source>
</evidence>
<proteinExistence type="predicted"/>
<comment type="caution">
    <text evidence="7">The sequence shown here is derived from an EMBL/GenBank/DDBJ whole genome shotgun (WGS) entry which is preliminary data.</text>
</comment>
<keyword evidence="8" id="KW-1185">Reference proteome</keyword>
<protein>
    <submittedName>
        <fullName evidence="7">Oligosaccharide flippase family protein</fullName>
    </submittedName>
</protein>
<evidence type="ECO:0000256" key="1">
    <source>
        <dbReference type="ARBA" id="ARBA00004651"/>
    </source>
</evidence>
<evidence type="ECO:0000256" key="2">
    <source>
        <dbReference type="ARBA" id="ARBA00022475"/>
    </source>
</evidence>
<dbReference type="Proteomes" id="UP000460751">
    <property type="component" value="Unassembled WGS sequence"/>
</dbReference>
<feature type="transmembrane region" description="Helical" evidence="6">
    <location>
        <begin position="344"/>
        <end position="361"/>
    </location>
</feature>
<dbReference type="EMBL" id="WMEX01000004">
    <property type="protein sequence ID" value="MYL26817.1"/>
    <property type="molecule type" value="Genomic_DNA"/>
</dbReference>
<accession>A0A9X5B635</accession>
<dbReference type="RefSeq" id="WP_160898780.1">
    <property type="nucleotide sequence ID" value="NZ_WMEX01000004.1"/>
</dbReference>
<dbReference type="InterPro" id="IPR050833">
    <property type="entry name" value="Poly_Biosynth_Transport"/>
</dbReference>
<dbReference type="AlphaFoldDB" id="A0A9X5B635"/>
<feature type="transmembrane region" description="Helical" evidence="6">
    <location>
        <begin position="399"/>
        <end position="424"/>
    </location>
</feature>
<keyword evidence="2" id="KW-1003">Cell membrane</keyword>
<dbReference type="OrthoDB" id="653189at2"/>
<evidence type="ECO:0000256" key="4">
    <source>
        <dbReference type="ARBA" id="ARBA00022989"/>
    </source>
</evidence>
<gene>
    <name evidence="7" type="ORF">GLW01_08415</name>
</gene>
<dbReference type="InterPro" id="IPR002797">
    <property type="entry name" value="Polysacc_synth"/>
</dbReference>
<keyword evidence="4 6" id="KW-1133">Transmembrane helix</keyword>
<feature type="transmembrane region" description="Helical" evidence="6">
    <location>
        <begin position="122"/>
        <end position="142"/>
    </location>
</feature>